<gene>
    <name evidence="1" type="ORF">J1N35_007959</name>
</gene>
<name>A0A9D3W881_9ROSI</name>
<dbReference type="EMBL" id="JAIQCV010000003">
    <property type="protein sequence ID" value="KAH1114581.1"/>
    <property type="molecule type" value="Genomic_DNA"/>
</dbReference>
<organism evidence="1 2">
    <name type="scientific">Gossypium stocksii</name>
    <dbReference type="NCBI Taxonomy" id="47602"/>
    <lineage>
        <taxon>Eukaryota</taxon>
        <taxon>Viridiplantae</taxon>
        <taxon>Streptophyta</taxon>
        <taxon>Embryophyta</taxon>
        <taxon>Tracheophyta</taxon>
        <taxon>Spermatophyta</taxon>
        <taxon>Magnoliopsida</taxon>
        <taxon>eudicotyledons</taxon>
        <taxon>Gunneridae</taxon>
        <taxon>Pentapetalae</taxon>
        <taxon>rosids</taxon>
        <taxon>malvids</taxon>
        <taxon>Malvales</taxon>
        <taxon>Malvaceae</taxon>
        <taxon>Malvoideae</taxon>
        <taxon>Gossypium</taxon>
    </lineage>
</organism>
<protein>
    <submittedName>
        <fullName evidence="1">Uncharacterized protein</fullName>
    </submittedName>
</protein>
<sequence length="98" mass="11069">MNLLLLVHQYPQKNSVKILNGFGPEFRQVSASIRTHSIPIQDEEMLEKLMDHELLLRLEGKHTSSPIIATVGNRNNGCYIASRNNKQASQSPWRTIGS</sequence>
<keyword evidence="2" id="KW-1185">Reference proteome</keyword>
<accession>A0A9D3W881</accession>
<proteinExistence type="predicted"/>
<dbReference type="Proteomes" id="UP000828251">
    <property type="component" value="Unassembled WGS sequence"/>
</dbReference>
<evidence type="ECO:0000313" key="1">
    <source>
        <dbReference type="EMBL" id="KAH1114581.1"/>
    </source>
</evidence>
<dbReference type="OrthoDB" id="1912561at2759"/>
<reference evidence="1 2" key="1">
    <citation type="journal article" date="2021" name="Plant Biotechnol. J.">
        <title>Multi-omics assisted identification of the key and species-specific regulatory components of drought-tolerant mechanisms in Gossypium stocksii.</title>
        <authorList>
            <person name="Yu D."/>
            <person name="Ke L."/>
            <person name="Zhang D."/>
            <person name="Wu Y."/>
            <person name="Sun Y."/>
            <person name="Mei J."/>
            <person name="Sun J."/>
            <person name="Sun Y."/>
        </authorList>
    </citation>
    <scope>NUCLEOTIDE SEQUENCE [LARGE SCALE GENOMIC DNA]</scope>
    <source>
        <strain evidence="2">cv. E1</strain>
        <tissue evidence="1">Leaf</tissue>
    </source>
</reference>
<comment type="caution">
    <text evidence="1">The sequence shown here is derived from an EMBL/GenBank/DDBJ whole genome shotgun (WGS) entry which is preliminary data.</text>
</comment>
<dbReference type="AlphaFoldDB" id="A0A9D3W881"/>
<evidence type="ECO:0000313" key="2">
    <source>
        <dbReference type="Proteomes" id="UP000828251"/>
    </source>
</evidence>